<evidence type="ECO:0000259" key="7">
    <source>
        <dbReference type="PROSITE" id="PS50102"/>
    </source>
</evidence>
<dbReference type="InterPro" id="IPR035979">
    <property type="entry name" value="RBD_domain_sf"/>
</dbReference>
<dbReference type="Pfam" id="PF00076">
    <property type="entry name" value="RRM_1"/>
    <property type="match status" value="3"/>
</dbReference>
<dbReference type="CDD" id="cd12414">
    <property type="entry name" value="RRM2_RBM28_like"/>
    <property type="match status" value="1"/>
</dbReference>
<feature type="compositionally biased region" description="Low complexity" evidence="6">
    <location>
        <begin position="135"/>
        <end position="148"/>
    </location>
</feature>
<dbReference type="InterPro" id="IPR051945">
    <property type="entry name" value="RRM_MRD1_RNA_proc_ribogen"/>
</dbReference>
<protein>
    <submittedName>
        <fullName evidence="8">RNA-binding protein 28 isoform 1</fullName>
    </submittedName>
</protein>
<dbReference type="OrthoDB" id="439808at2759"/>
<dbReference type="AlphaFoldDB" id="A0A0M0JEY4"/>
<evidence type="ECO:0000256" key="5">
    <source>
        <dbReference type="PROSITE-ProRule" id="PRU00176"/>
    </source>
</evidence>
<dbReference type="PROSITE" id="PS50102">
    <property type="entry name" value="RRM"/>
    <property type="match status" value="4"/>
</dbReference>
<dbReference type="EMBL" id="JWZX01003052">
    <property type="protein sequence ID" value="KOO24803.1"/>
    <property type="molecule type" value="Genomic_DNA"/>
</dbReference>
<feature type="domain" description="RRM" evidence="7">
    <location>
        <begin position="161"/>
        <end position="238"/>
    </location>
</feature>
<dbReference type="SMART" id="SM00360">
    <property type="entry name" value="RRM"/>
    <property type="match status" value="4"/>
</dbReference>
<evidence type="ECO:0000256" key="3">
    <source>
        <dbReference type="ARBA" id="ARBA00022884"/>
    </source>
</evidence>
<gene>
    <name evidence="8" type="ORF">Ctob_005963</name>
</gene>
<dbReference type="InterPro" id="IPR012677">
    <property type="entry name" value="Nucleotide-bd_a/b_plait_sf"/>
</dbReference>
<proteinExistence type="predicted"/>
<comment type="caution">
    <text evidence="8">The sequence shown here is derived from an EMBL/GenBank/DDBJ whole genome shotgun (WGS) entry which is preliminary data.</text>
</comment>
<accession>A0A0M0JEY4</accession>
<dbReference type="PANTHER" id="PTHR48039">
    <property type="entry name" value="RNA-BINDING MOTIF PROTEIN 14B"/>
    <property type="match status" value="1"/>
</dbReference>
<keyword evidence="4" id="KW-0539">Nucleus</keyword>
<dbReference type="GO" id="GO:0003729">
    <property type="term" value="F:mRNA binding"/>
    <property type="evidence" value="ECO:0007669"/>
    <property type="project" value="TreeGrafter"/>
</dbReference>
<dbReference type="GO" id="GO:0005634">
    <property type="term" value="C:nucleus"/>
    <property type="evidence" value="ECO:0007669"/>
    <property type="project" value="UniProtKB-SubCell"/>
</dbReference>
<evidence type="ECO:0000256" key="4">
    <source>
        <dbReference type="ARBA" id="ARBA00023242"/>
    </source>
</evidence>
<keyword evidence="2" id="KW-0677">Repeat</keyword>
<dbReference type="CDD" id="cd12413">
    <property type="entry name" value="RRM1_RBM28_like"/>
    <property type="match status" value="1"/>
</dbReference>
<dbReference type="Proteomes" id="UP000037460">
    <property type="component" value="Unassembled WGS sequence"/>
</dbReference>
<feature type="region of interest" description="Disordered" evidence="6">
    <location>
        <begin position="132"/>
        <end position="153"/>
    </location>
</feature>
<evidence type="ECO:0000256" key="1">
    <source>
        <dbReference type="ARBA" id="ARBA00004123"/>
    </source>
</evidence>
<organism evidence="8 9">
    <name type="scientific">Chrysochromulina tobinii</name>
    <dbReference type="NCBI Taxonomy" id="1460289"/>
    <lineage>
        <taxon>Eukaryota</taxon>
        <taxon>Haptista</taxon>
        <taxon>Haptophyta</taxon>
        <taxon>Prymnesiophyceae</taxon>
        <taxon>Prymnesiales</taxon>
        <taxon>Chrysochromulinaceae</taxon>
        <taxon>Chrysochromulina</taxon>
    </lineage>
</organism>
<feature type="domain" description="RRM" evidence="7">
    <location>
        <begin position="403"/>
        <end position="500"/>
    </location>
</feature>
<dbReference type="Gene3D" id="3.30.70.330">
    <property type="match status" value="4"/>
</dbReference>
<dbReference type="SUPFAM" id="SSF54928">
    <property type="entry name" value="RNA-binding domain, RBD"/>
    <property type="match status" value="4"/>
</dbReference>
<feature type="domain" description="RRM" evidence="7">
    <location>
        <begin position="254"/>
        <end position="329"/>
    </location>
</feature>
<comment type="subcellular location">
    <subcellularLocation>
        <location evidence="1">Nucleus</location>
    </subcellularLocation>
</comment>
<evidence type="ECO:0000256" key="2">
    <source>
        <dbReference type="ARBA" id="ARBA00022737"/>
    </source>
</evidence>
<dbReference type="PANTHER" id="PTHR48039:SF5">
    <property type="entry name" value="RNA-BINDING PROTEIN 28"/>
    <property type="match status" value="1"/>
</dbReference>
<sequence length="566" mass="60913">MVGKLRIFDDVALPSDPMSKQDAATVFVRNLPYDATNEALETHFSEVGPVRRAFIVCDKATKVSRGFGFVSFVLADVAQRAVASLNGKEFKGRRLSIDGAKPGVEVAALGLHKVKKRPADAAASATAAEGGGAAGAAPSSYAHGSSGAARKKTADETGKALRLIVRNLSFRCDEAALRNAFEPHGTVAEVHVPMKADGKHSGFGFVQMSSQAECDAAVAALNETKIVGRVVAVDFSLPKARYEKQQSAAPSAAPAASTTATEVQIRSLLERYGPLRYVTVVRDPATKLSRGTAFACFTDPRAVLEALLSEQSRRPWLLGQQVQLVAATNKASATQAADERRAAASVHKKEGSKRHLELARLGLVQPDEEGAKDLTPAERLKREQAWAEKKEKLSNPNFVVSEFRLSVRNLPTTVDEAQLRKLAYEGALAAPQSAGRPVIKQVKILRDEGRLDRHGMPRSRGFGFVHFESHAHALAALHALSDNPNVLPERRRMLVEFAVDNVQKLKRSPAGAEAEASSEGGDAAASAMAFGKLPRDGTTAEPARDERRGERKRPRGEFDDILTQQT</sequence>
<evidence type="ECO:0000313" key="8">
    <source>
        <dbReference type="EMBL" id="KOO24803.1"/>
    </source>
</evidence>
<evidence type="ECO:0000313" key="9">
    <source>
        <dbReference type="Proteomes" id="UP000037460"/>
    </source>
</evidence>
<keyword evidence="3 5" id="KW-0694">RNA-binding</keyword>
<dbReference type="FunFam" id="3.30.70.330:FF:000182">
    <property type="entry name" value="RNA-binding motif protein 28"/>
    <property type="match status" value="1"/>
</dbReference>
<evidence type="ECO:0000256" key="6">
    <source>
        <dbReference type="SAM" id="MobiDB-lite"/>
    </source>
</evidence>
<feature type="domain" description="RRM" evidence="7">
    <location>
        <begin position="24"/>
        <end position="102"/>
    </location>
</feature>
<dbReference type="InterPro" id="IPR000504">
    <property type="entry name" value="RRM_dom"/>
</dbReference>
<keyword evidence="9" id="KW-1185">Reference proteome</keyword>
<feature type="region of interest" description="Disordered" evidence="6">
    <location>
        <begin position="505"/>
        <end position="566"/>
    </location>
</feature>
<feature type="compositionally biased region" description="Low complexity" evidence="6">
    <location>
        <begin position="510"/>
        <end position="529"/>
    </location>
</feature>
<reference evidence="9" key="1">
    <citation type="journal article" date="2015" name="PLoS Genet.">
        <title>Genome Sequence and Transcriptome Analyses of Chrysochromulina tobin: Metabolic Tools for Enhanced Algal Fitness in the Prominent Order Prymnesiales (Haptophyceae).</title>
        <authorList>
            <person name="Hovde B.T."/>
            <person name="Deodato C.R."/>
            <person name="Hunsperger H.M."/>
            <person name="Ryken S.A."/>
            <person name="Yost W."/>
            <person name="Jha R.K."/>
            <person name="Patterson J."/>
            <person name="Monnat R.J. Jr."/>
            <person name="Barlow S.B."/>
            <person name="Starkenburg S.R."/>
            <person name="Cattolico R.A."/>
        </authorList>
    </citation>
    <scope>NUCLEOTIDE SEQUENCE</scope>
    <source>
        <strain evidence="9">CCMP291</strain>
    </source>
</reference>
<name>A0A0M0JEY4_9EUKA</name>